<name>A0ABT5L040_9ALTE</name>
<evidence type="ECO:0000256" key="1">
    <source>
        <dbReference type="SAM" id="SignalP"/>
    </source>
</evidence>
<dbReference type="RefSeq" id="WP_273639191.1">
    <property type="nucleotide sequence ID" value="NZ_JAQQXP010000001.1"/>
</dbReference>
<dbReference type="Pfam" id="PF11399">
    <property type="entry name" value="DUF3192"/>
    <property type="match status" value="1"/>
</dbReference>
<organism evidence="2 3">
    <name type="scientific">Alteromonas gilva</name>
    <dbReference type="NCBI Taxonomy" id="2987522"/>
    <lineage>
        <taxon>Bacteria</taxon>
        <taxon>Pseudomonadati</taxon>
        <taxon>Pseudomonadota</taxon>
        <taxon>Gammaproteobacteria</taxon>
        <taxon>Alteromonadales</taxon>
        <taxon>Alteromonadaceae</taxon>
        <taxon>Alteromonas/Salinimonas group</taxon>
        <taxon>Alteromonas</taxon>
    </lineage>
</organism>
<gene>
    <name evidence="2" type="ORF">OIK42_06370</name>
</gene>
<dbReference type="InterPro" id="IPR021534">
    <property type="entry name" value="DUF3192"/>
</dbReference>
<dbReference type="Proteomes" id="UP001218788">
    <property type="component" value="Unassembled WGS sequence"/>
</dbReference>
<comment type="caution">
    <text evidence="2">The sequence shown here is derived from an EMBL/GenBank/DDBJ whole genome shotgun (WGS) entry which is preliminary data.</text>
</comment>
<feature type="chain" id="PRO_5045525818" evidence="1">
    <location>
        <begin position="23"/>
        <end position="120"/>
    </location>
</feature>
<feature type="signal peptide" evidence="1">
    <location>
        <begin position="1"/>
        <end position="22"/>
    </location>
</feature>
<keyword evidence="3" id="KW-1185">Reference proteome</keyword>
<proteinExistence type="predicted"/>
<dbReference type="PROSITE" id="PS51257">
    <property type="entry name" value="PROKAR_LIPOPROTEIN"/>
    <property type="match status" value="1"/>
</dbReference>
<evidence type="ECO:0000313" key="2">
    <source>
        <dbReference type="EMBL" id="MDC8830388.1"/>
    </source>
</evidence>
<accession>A0ABT5L040</accession>
<dbReference type="EMBL" id="JAQQXP010000001">
    <property type="protein sequence ID" value="MDC8830388.1"/>
    <property type="molecule type" value="Genomic_DNA"/>
</dbReference>
<sequence length="120" mass="13892">MKKLMLCTALVAPLLLSGCVISVGGDEREQYQSDWEQREYNNRKHIARLELDTHYEDVTRKMGVADFNEMVGGGDNVYRILYYRTQRTEDDGVTTKDECTPLVFENNRLIGWGEEALRKI</sequence>
<protein>
    <submittedName>
        <fullName evidence="2">DUF3192 domain-containing protein</fullName>
    </submittedName>
</protein>
<evidence type="ECO:0000313" key="3">
    <source>
        <dbReference type="Proteomes" id="UP001218788"/>
    </source>
</evidence>
<keyword evidence="1" id="KW-0732">Signal</keyword>
<reference evidence="2 3" key="1">
    <citation type="submission" date="2022-10" db="EMBL/GenBank/DDBJ databases">
        <title>Alteromonas sp. chi3 Genome sequencing.</title>
        <authorList>
            <person name="Park S."/>
        </authorList>
    </citation>
    <scope>NUCLEOTIDE SEQUENCE [LARGE SCALE GENOMIC DNA]</scope>
    <source>
        <strain evidence="3">chi3</strain>
    </source>
</reference>